<sequence length="358" mass="40589">MADGYWCLVDSTGSLLGAPRFITDLSQFVVQAASMSARRTAWVYRVTSPFITYFMKPWTLPELIAGRGFQNMPSPPSEAELEAYHERGVPSARIAYQNAQICAKSTSDRRTREPIRRLTYPKLQLLIYDILMMRTDDLDDSYEYMLVAPLRGNRTEFTAEFATRMSASYILEDHLHQAISQGGQWEVKPLVRSGEGRKDAMWSTPSSGSRVMEAHYLYVGHHQQLQLAPASARLPQDTAYQPLQVHQFNPYDMHLHLSDGCYYRPTFASRPAFDGFMYISATNTVALFHVATPTKRSVSLDWIEWLKGLGVASFDYFVVTPHGPVQVPISKDADDRFEKKYQLIVEPWATDSAVLHGA</sequence>
<evidence type="ECO:0000313" key="2">
    <source>
        <dbReference type="Proteomes" id="UP000027195"/>
    </source>
</evidence>
<dbReference type="OrthoDB" id="2340858at2759"/>
<organism evidence="1 2">
    <name type="scientific">Botryobasidium botryosum (strain FD-172 SS1)</name>
    <dbReference type="NCBI Taxonomy" id="930990"/>
    <lineage>
        <taxon>Eukaryota</taxon>
        <taxon>Fungi</taxon>
        <taxon>Dikarya</taxon>
        <taxon>Basidiomycota</taxon>
        <taxon>Agaricomycotina</taxon>
        <taxon>Agaricomycetes</taxon>
        <taxon>Cantharellales</taxon>
        <taxon>Botryobasidiaceae</taxon>
        <taxon>Botryobasidium</taxon>
    </lineage>
</organism>
<dbReference type="HOGENOM" id="CLU_773827_0_0_1"/>
<accession>A0A067LUK3</accession>
<keyword evidence="2" id="KW-1185">Reference proteome</keyword>
<protein>
    <submittedName>
        <fullName evidence="1">Uncharacterized protein</fullName>
    </submittedName>
</protein>
<dbReference type="Proteomes" id="UP000027195">
    <property type="component" value="Unassembled WGS sequence"/>
</dbReference>
<evidence type="ECO:0000313" key="1">
    <source>
        <dbReference type="EMBL" id="KDQ05915.1"/>
    </source>
</evidence>
<dbReference type="InParanoid" id="A0A067LUK3"/>
<dbReference type="EMBL" id="KL198172">
    <property type="protein sequence ID" value="KDQ05915.1"/>
    <property type="molecule type" value="Genomic_DNA"/>
</dbReference>
<gene>
    <name evidence="1" type="ORF">BOTBODRAFT_149838</name>
</gene>
<dbReference type="AlphaFoldDB" id="A0A067LUK3"/>
<proteinExistence type="predicted"/>
<name>A0A067LUK3_BOTB1</name>
<reference evidence="2" key="1">
    <citation type="journal article" date="2014" name="Proc. Natl. Acad. Sci. U.S.A.">
        <title>Extensive sampling of basidiomycete genomes demonstrates inadequacy of the white-rot/brown-rot paradigm for wood decay fungi.</title>
        <authorList>
            <person name="Riley R."/>
            <person name="Salamov A.A."/>
            <person name="Brown D.W."/>
            <person name="Nagy L.G."/>
            <person name="Floudas D."/>
            <person name="Held B.W."/>
            <person name="Levasseur A."/>
            <person name="Lombard V."/>
            <person name="Morin E."/>
            <person name="Otillar R."/>
            <person name="Lindquist E.A."/>
            <person name="Sun H."/>
            <person name="LaButti K.M."/>
            <person name="Schmutz J."/>
            <person name="Jabbour D."/>
            <person name="Luo H."/>
            <person name="Baker S.E."/>
            <person name="Pisabarro A.G."/>
            <person name="Walton J.D."/>
            <person name="Blanchette R.A."/>
            <person name="Henrissat B."/>
            <person name="Martin F."/>
            <person name="Cullen D."/>
            <person name="Hibbett D.S."/>
            <person name="Grigoriev I.V."/>
        </authorList>
    </citation>
    <scope>NUCLEOTIDE SEQUENCE [LARGE SCALE GENOMIC DNA]</scope>
    <source>
        <strain evidence="2">FD-172 SS1</strain>
    </source>
</reference>